<dbReference type="EMBL" id="KI392495">
    <property type="protein sequence ID" value="ERN15731.1"/>
    <property type="molecule type" value="Genomic_DNA"/>
</dbReference>
<evidence type="ECO:0000259" key="8">
    <source>
        <dbReference type="PROSITE" id="PS51015"/>
    </source>
</evidence>
<dbReference type="GO" id="GO:0008270">
    <property type="term" value="F:zinc ion binding"/>
    <property type="evidence" value="ECO:0007669"/>
    <property type="project" value="InterPro"/>
</dbReference>
<evidence type="ECO:0000256" key="2">
    <source>
        <dbReference type="ARBA" id="ARBA00022454"/>
    </source>
</evidence>
<keyword evidence="3" id="KW-0156">Chromatin regulator</keyword>
<dbReference type="SUPFAM" id="SSF82199">
    <property type="entry name" value="SET domain"/>
    <property type="match status" value="1"/>
</dbReference>
<dbReference type="InterPro" id="IPR025794">
    <property type="entry name" value="H3-K9-MeTrfase_plant"/>
</dbReference>
<dbReference type="Pfam" id="PF00856">
    <property type="entry name" value="SET"/>
    <property type="match status" value="1"/>
</dbReference>
<evidence type="ECO:0000313" key="10">
    <source>
        <dbReference type="Proteomes" id="UP000017836"/>
    </source>
</evidence>
<feature type="domain" description="Pre-SET" evidence="7">
    <location>
        <begin position="645"/>
        <end position="703"/>
    </location>
</feature>
<dbReference type="Gramene" id="ERN15731">
    <property type="protein sequence ID" value="ERN15731"/>
    <property type="gene ID" value="AMTR_s00039p00046970"/>
</dbReference>
<dbReference type="PANTHER" id="PTHR45660:SF3">
    <property type="entry name" value="HISTONE-LYSINE N-METHYLTRANSFERASE FAMILY MEMBER SUVH9"/>
    <property type="match status" value="1"/>
</dbReference>
<dbReference type="PROSITE" id="PS51015">
    <property type="entry name" value="YDG"/>
    <property type="match status" value="1"/>
</dbReference>
<evidence type="ECO:0008006" key="11">
    <source>
        <dbReference type="Google" id="ProtNLM"/>
    </source>
</evidence>
<reference evidence="10" key="1">
    <citation type="journal article" date="2013" name="Science">
        <title>The Amborella genome and the evolution of flowering plants.</title>
        <authorList>
            <consortium name="Amborella Genome Project"/>
        </authorList>
    </citation>
    <scope>NUCLEOTIDE SEQUENCE [LARGE SCALE GENOMIC DNA]</scope>
</reference>
<dbReference type="Pfam" id="PF05033">
    <property type="entry name" value="Pre-SET"/>
    <property type="match status" value="1"/>
</dbReference>
<evidence type="ECO:0000259" key="7">
    <source>
        <dbReference type="PROSITE" id="PS50867"/>
    </source>
</evidence>
<sequence length="853" mass="96566">MDALVYHPYLPSSTLPSSLPDLNSTPTPVHIKEEPHENLFNSPDNLFTLPENHSILCNLTLNNPFLPLPIKCELPENHPIFRESQIVSPENDSILPGSQRILLESQSMLPDSDSNLPENPLSLPERHSIMPENHSSLPENQSACFPRVLVSEQEYERLCSIVRVAFADRMRQYSDMEVLGPDLKPVLKKEQNFDHLNKVWMNNPHFSSSRVPEYGGLDPRPARYEPHFPELSLVTFSENGILNELPRNNSQALELVRFSEDLTLHPQPNILRRNSQSSVRVFDDQANTLRTNSQSLELVRFSESRPKIPRKKTCSWEIVRVSEDQNLYSNGSQSFELVKVGVSNAIDLPESVYRSQVRTTRMTYEALRFFFMQKEEEPSDNCTLAEAMRPRAGLRPRFDLKAATTMHNRGIFLNRDRVVGSIPGISVGDLFFYRVEMAVLGVHRQIQAGIDYIPASRTNTGEPIATSIIASGGYEDDDDHGEVLVYTGHGGRDYGVSKHSLHQKLERGNLALEKSRHYGINVRVIRGFKRNDAPTGRVYVYDGLYSIQNSWSEIGKSGFSVYKYRLVRIPNQPEMGSSVIKFVDSLKSNSFVRPCYFHAQLSMGKEKVPVILFNDVDMDSGPLGFEYFPSPIYPMFVFQQGDRRGGCNCLGGCVVDCSCISVNGNRFPYDHNGILMKGRPLIYECGMNCRCPPSCRNRVTQKGVKFHLEVFRNRENGWGVRSLDLIPAGAFICEISGQILTRQQATVASMNGASLIYAKQFEDSWVEWGNISQFFPELFDPTHQLRPELSFAIDVSRVRNVACYLNQSCSPNVMVQCVLYDHQNACYPHLMIFAIENIPPMRELTIDYGVVGG</sequence>
<accession>U5CR98</accession>
<keyword evidence="4 5" id="KW-0539">Nucleus</keyword>
<evidence type="ECO:0000313" key="9">
    <source>
        <dbReference type="EMBL" id="ERN15731.1"/>
    </source>
</evidence>
<dbReference type="HOGENOM" id="CLU_334745_0_0_1"/>
<dbReference type="InterPro" id="IPR036987">
    <property type="entry name" value="SRA-YDG_sf"/>
</dbReference>
<evidence type="ECO:0000256" key="4">
    <source>
        <dbReference type="ARBA" id="ARBA00023242"/>
    </source>
</evidence>
<dbReference type="SMART" id="SM00466">
    <property type="entry name" value="SRA"/>
    <property type="match status" value="1"/>
</dbReference>
<dbReference type="GO" id="GO:0005694">
    <property type="term" value="C:chromosome"/>
    <property type="evidence" value="ECO:0007669"/>
    <property type="project" value="UniProtKB-SubCell"/>
</dbReference>
<proteinExistence type="predicted"/>
<dbReference type="InterPro" id="IPR007728">
    <property type="entry name" value="Pre-SET_dom"/>
</dbReference>
<dbReference type="Gene3D" id="2.170.270.10">
    <property type="entry name" value="SET domain"/>
    <property type="match status" value="1"/>
</dbReference>
<dbReference type="eggNOG" id="KOG1082">
    <property type="taxonomic scope" value="Eukaryota"/>
</dbReference>
<comment type="subcellular location">
    <subcellularLocation>
        <location evidence="1">Chromosome</location>
    </subcellularLocation>
    <subcellularLocation>
        <location evidence="5">Nucleus</location>
    </subcellularLocation>
</comment>
<dbReference type="InterPro" id="IPR001214">
    <property type="entry name" value="SET_dom"/>
</dbReference>
<dbReference type="GO" id="GO:0005634">
    <property type="term" value="C:nucleus"/>
    <property type="evidence" value="ECO:0007669"/>
    <property type="project" value="UniProtKB-SubCell"/>
</dbReference>
<dbReference type="InterPro" id="IPR051357">
    <property type="entry name" value="H3K9_HMTase_SUVAR3-9"/>
</dbReference>
<dbReference type="InterPro" id="IPR015947">
    <property type="entry name" value="PUA-like_sf"/>
</dbReference>
<dbReference type="PROSITE" id="PS50280">
    <property type="entry name" value="SET"/>
    <property type="match status" value="1"/>
</dbReference>
<dbReference type="SMART" id="SM00468">
    <property type="entry name" value="PreSET"/>
    <property type="match status" value="1"/>
</dbReference>
<dbReference type="SUPFAM" id="SSF88697">
    <property type="entry name" value="PUA domain-like"/>
    <property type="match status" value="1"/>
</dbReference>
<organism evidence="9 10">
    <name type="scientific">Amborella trichopoda</name>
    <dbReference type="NCBI Taxonomy" id="13333"/>
    <lineage>
        <taxon>Eukaryota</taxon>
        <taxon>Viridiplantae</taxon>
        <taxon>Streptophyta</taxon>
        <taxon>Embryophyta</taxon>
        <taxon>Tracheophyta</taxon>
        <taxon>Spermatophyta</taxon>
        <taxon>Magnoliopsida</taxon>
        <taxon>Amborellales</taxon>
        <taxon>Amborellaceae</taxon>
        <taxon>Amborella</taxon>
    </lineage>
</organism>
<protein>
    <recommendedName>
        <fullName evidence="11">SET domain-containing protein</fullName>
    </recommendedName>
</protein>
<dbReference type="PROSITE" id="PS50867">
    <property type="entry name" value="PRE_SET"/>
    <property type="match status" value="1"/>
</dbReference>
<evidence type="ECO:0000259" key="6">
    <source>
        <dbReference type="PROSITE" id="PS50280"/>
    </source>
</evidence>
<name>U5CR98_AMBTC</name>
<dbReference type="STRING" id="13333.U5CR98"/>
<dbReference type="GO" id="GO:0042054">
    <property type="term" value="F:histone methyltransferase activity"/>
    <property type="evidence" value="ECO:0000318"/>
    <property type="project" value="GO_Central"/>
</dbReference>
<dbReference type="Pfam" id="PF02182">
    <property type="entry name" value="SAD_SRA"/>
    <property type="match status" value="1"/>
</dbReference>
<feature type="domain" description="YDG" evidence="8">
    <location>
        <begin position="420"/>
        <end position="568"/>
    </location>
</feature>
<keyword evidence="2" id="KW-0158">Chromosome</keyword>
<dbReference type="KEGG" id="atr:18444023"/>
<dbReference type="SMART" id="SM00317">
    <property type="entry name" value="SET"/>
    <property type="match status" value="1"/>
</dbReference>
<evidence type="ECO:0000256" key="1">
    <source>
        <dbReference type="ARBA" id="ARBA00004286"/>
    </source>
</evidence>
<gene>
    <name evidence="9" type="ORF">AMTR_s00039p00046970</name>
</gene>
<dbReference type="GO" id="GO:0003690">
    <property type="term" value="F:double-stranded DNA binding"/>
    <property type="evidence" value="ECO:0000318"/>
    <property type="project" value="GO_Central"/>
</dbReference>
<dbReference type="Proteomes" id="UP000017836">
    <property type="component" value="Unassembled WGS sequence"/>
</dbReference>
<dbReference type="AlphaFoldDB" id="U5CR98"/>
<dbReference type="Gene3D" id="2.30.280.10">
    <property type="entry name" value="SRA-YDG"/>
    <property type="match status" value="1"/>
</dbReference>
<feature type="domain" description="SET" evidence="6">
    <location>
        <begin position="706"/>
        <end position="849"/>
    </location>
</feature>
<dbReference type="PROSITE" id="PS51575">
    <property type="entry name" value="SAM_MT43_SUVAR39_2"/>
    <property type="match status" value="1"/>
</dbReference>
<keyword evidence="10" id="KW-1185">Reference proteome</keyword>
<evidence type="ECO:0000256" key="3">
    <source>
        <dbReference type="ARBA" id="ARBA00022853"/>
    </source>
</evidence>
<dbReference type="OrthoDB" id="5792673at2759"/>
<dbReference type="PANTHER" id="PTHR45660">
    <property type="entry name" value="HISTONE-LYSINE N-METHYLTRANSFERASE SETMAR"/>
    <property type="match status" value="1"/>
</dbReference>
<evidence type="ECO:0000256" key="5">
    <source>
        <dbReference type="PROSITE-ProRule" id="PRU00358"/>
    </source>
</evidence>
<dbReference type="InterPro" id="IPR003105">
    <property type="entry name" value="SRA_YDG"/>
</dbReference>
<dbReference type="InterPro" id="IPR046341">
    <property type="entry name" value="SET_dom_sf"/>
</dbReference>